<dbReference type="InterPro" id="IPR045851">
    <property type="entry name" value="AMP-bd_C_sf"/>
</dbReference>
<dbReference type="InterPro" id="IPR010071">
    <property type="entry name" value="AA_adenyl_dom"/>
</dbReference>
<dbReference type="STRING" id="1121001.SAMN02745857_04332"/>
<accession>A0A1W1Y2N4</accession>
<evidence type="ECO:0000256" key="2">
    <source>
        <dbReference type="ARBA" id="ARBA00022553"/>
    </source>
</evidence>
<feature type="non-terminal residue" evidence="5">
    <location>
        <position position="983"/>
    </location>
</feature>
<dbReference type="Gene3D" id="3.30.559.30">
    <property type="entry name" value="Nonribosomal peptide synthetase, condensation domain"/>
    <property type="match status" value="1"/>
</dbReference>
<dbReference type="GO" id="GO:0031177">
    <property type="term" value="F:phosphopantetheine binding"/>
    <property type="evidence" value="ECO:0007669"/>
    <property type="project" value="TreeGrafter"/>
</dbReference>
<dbReference type="PROSITE" id="PS00455">
    <property type="entry name" value="AMP_BINDING"/>
    <property type="match status" value="1"/>
</dbReference>
<dbReference type="NCBIfam" id="TIGR01733">
    <property type="entry name" value="AA-adenyl-dom"/>
    <property type="match status" value="1"/>
</dbReference>
<dbReference type="FunFam" id="3.40.50.12780:FF:000012">
    <property type="entry name" value="Non-ribosomal peptide synthetase"/>
    <property type="match status" value="1"/>
</dbReference>
<proteinExistence type="predicted"/>
<keyword evidence="1" id="KW-0596">Phosphopantetheine</keyword>
<organism evidence="5 6">
    <name type="scientific">Andreprevotia lacus DSM 23236</name>
    <dbReference type="NCBI Taxonomy" id="1121001"/>
    <lineage>
        <taxon>Bacteria</taxon>
        <taxon>Pseudomonadati</taxon>
        <taxon>Pseudomonadota</taxon>
        <taxon>Betaproteobacteria</taxon>
        <taxon>Neisseriales</taxon>
        <taxon>Chitinibacteraceae</taxon>
        <taxon>Andreprevotia</taxon>
    </lineage>
</organism>
<evidence type="ECO:0000313" key="6">
    <source>
        <dbReference type="Proteomes" id="UP000192761"/>
    </source>
</evidence>
<evidence type="ECO:0000259" key="4">
    <source>
        <dbReference type="Pfam" id="PF00551"/>
    </source>
</evidence>
<dbReference type="Gene3D" id="3.30.300.30">
    <property type="match status" value="1"/>
</dbReference>
<dbReference type="Gene3D" id="3.40.50.12230">
    <property type="match status" value="1"/>
</dbReference>
<dbReference type="GO" id="GO:0005737">
    <property type="term" value="C:cytoplasm"/>
    <property type="evidence" value="ECO:0007669"/>
    <property type="project" value="TreeGrafter"/>
</dbReference>
<dbReference type="OrthoDB" id="6297021at2"/>
<protein>
    <submittedName>
        <fullName evidence="5">Amino acid adenylation domain-containing protein</fullName>
    </submittedName>
</protein>
<dbReference type="SUPFAM" id="SSF56801">
    <property type="entry name" value="Acetyl-CoA synthetase-like"/>
    <property type="match status" value="1"/>
</dbReference>
<keyword evidence="2" id="KW-0597">Phosphoprotein</keyword>
<dbReference type="InterPro" id="IPR011034">
    <property type="entry name" value="Formyl_transferase-like_C_sf"/>
</dbReference>
<dbReference type="SUPFAM" id="SSF50486">
    <property type="entry name" value="FMT C-terminal domain-like"/>
    <property type="match status" value="1"/>
</dbReference>
<dbReference type="SUPFAM" id="SSF52777">
    <property type="entry name" value="CoA-dependent acyltransferases"/>
    <property type="match status" value="1"/>
</dbReference>
<evidence type="ECO:0000256" key="1">
    <source>
        <dbReference type="ARBA" id="ARBA00022450"/>
    </source>
</evidence>
<dbReference type="InterPro" id="IPR020845">
    <property type="entry name" value="AMP-binding_CS"/>
</dbReference>
<dbReference type="SUPFAM" id="SSF53328">
    <property type="entry name" value="Formyltransferase"/>
    <property type="match status" value="1"/>
</dbReference>
<sequence length="983" mass="105423">MTTKYAFRCVLIGETTLPEACAERLLAQGHDILAVVTRDARLQQWAQAHCIMVTESAASLPALLDGRAFEHIFSIVNPAILSPALLALAAGYAINYHDGPLPRYAGTHATTWALINGETRHAVSWHLMHAQVDAGALLQQAWLDIAADETALSLNAKCYDAALSAFDVLLADLAAGTVKQQPQDASKRTFFANRLRPAAGCSLQWQQPAQQLASLVKALHFGPYANPLGTAKLLAPAGWCSVGIAVALHTEVVHIPGTVLAIDATTITIATAQGALRLSGLTSLSGESLSPLDLGCVTGMQVPELASSDAVQLGQRYEQSSRHEVFWRHQWQHAEPVRLPLARHVAGSAAPISHLHIPVLRDAENDRQFAGTVAAFAALLGRICQIDRFSIGYRPLALQSMPTLVRSFFADAVPLNCKIDSSLPFPQLQQQITAQLNRLEQHGLPARDVVQRYPELRGGGEKSWPLVVEIVSQAQFDAPVPLLGSNAVCVLQIMADGGGARWVFDSGLLDSAHVAEMQLQWQQLLAGLAVSDASPLARISLLDANTRQRVLFGWNETAAPCPHVGIHQLFEQQVDVQPAAPALLFGDAVLSYAELDARANQLAHALRAAGVGPDVCVGVCLSRSFELVIALLAILKASGAYVPLDPAYPPQRLAHMLADASPRLVLAEQAHADVLRAYAGPVWLLDEAERQAELAGLASTRLNLPVWPQQLAYVIYTSGSTGSPKGTLVPHAGLVNLVHDNIVAFGLEPGQRMLQFASLNFDAATWEIFLALLSGAILCLAERSALVPGPALLATLQRYAVHTAVLPPVALPMLDASALPALKTLVVGGEACPAALANTWQQGRRFCNAYGPTETTVCATLAQIDTVQQHAPAIGRPIANTRVYLLDAHLQPVPVGVAGELYIAGIGLARGYLNRPDLSAERFLPDPYGPAGSRMYRSGDLARWLPDGRIDYLGRSDQQVKLRGFRIELGEIEATLLQQPAIR</sequence>
<dbReference type="Pfam" id="PF00501">
    <property type="entry name" value="AMP-binding"/>
    <property type="match status" value="1"/>
</dbReference>
<dbReference type="Gene3D" id="3.40.50.980">
    <property type="match status" value="2"/>
</dbReference>
<dbReference type="GO" id="GO:0003824">
    <property type="term" value="F:catalytic activity"/>
    <property type="evidence" value="ECO:0007669"/>
    <property type="project" value="InterPro"/>
</dbReference>
<dbReference type="Gene3D" id="2.30.38.10">
    <property type="entry name" value="Luciferase, Domain 3"/>
    <property type="match status" value="1"/>
</dbReference>
<dbReference type="FunFam" id="3.40.50.980:FF:000001">
    <property type="entry name" value="Non-ribosomal peptide synthetase"/>
    <property type="match status" value="1"/>
</dbReference>
<evidence type="ECO:0000259" key="3">
    <source>
        <dbReference type="Pfam" id="PF00501"/>
    </source>
</evidence>
<feature type="domain" description="Formyl transferase N-terminal" evidence="4">
    <location>
        <begin position="80"/>
        <end position="162"/>
    </location>
</feature>
<dbReference type="InterPro" id="IPR002376">
    <property type="entry name" value="Formyl_transf_N"/>
</dbReference>
<gene>
    <name evidence="5" type="ORF">SAMN02745857_04332</name>
</gene>
<reference evidence="5 6" key="1">
    <citation type="submission" date="2017-04" db="EMBL/GenBank/DDBJ databases">
        <authorList>
            <person name="Afonso C.L."/>
            <person name="Miller P.J."/>
            <person name="Scott M.A."/>
            <person name="Spackman E."/>
            <person name="Goraichik I."/>
            <person name="Dimitrov K.M."/>
            <person name="Suarez D.L."/>
            <person name="Swayne D.E."/>
        </authorList>
    </citation>
    <scope>NUCLEOTIDE SEQUENCE [LARGE SCALE GENOMIC DNA]</scope>
    <source>
        <strain evidence="5 6">DSM 23236</strain>
    </source>
</reference>
<name>A0A1W1Y2N4_9NEIS</name>
<dbReference type="InterPro" id="IPR036477">
    <property type="entry name" value="Formyl_transf_N_sf"/>
</dbReference>
<dbReference type="RefSeq" id="WP_139799056.1">
    <property type="nucleotide sequence ID" value="NZ_FWXD01000060.1"/>
</dbReference>
<dbReference type="Proteomes" id="UP000192761">
    <property type="component" value="Unassembled WGS sequence"/>
</dbReference>
<dbReference type="AlphaFoldDB" id="A0A1W1Y2N4"/>
<dbReference type="PANTHER" id="PTHR45527:SF1">
    <property type="entry name" value="FATTY ACID SYNTHASE"/>
    <property type="match status" value="1"/>
</dbReference>
<dbReference type="GO" id="GO:0044550">
    <property type="term" value="P:secondary metabolite biosynthetic process"/>
    <property type="evidence" value="ECO:0007669"/>
    <property type="project" value="TreeGrafter"/>
</dbReference>
<feature type="domain" description="AMP-dependent synthetase/ligase" evidence="3">
    <location>
        <begin position="570"/>
        <end position="913"/>
    </location>
</feature>
<dbReference type="Pfam" id="PF00551">
    <property type="entry name" value="Formyl_trans_N"/>
    <property type="match status" value="1"/>
</dbReference>
<dbReference type="PANTHER" id="PTHR45527">
    <property type="entry name" value="NONRIBOSOMAL PEPTIDE SYNTHETASE"/>
    <property type="match status" value="1"/>
</dbReference>
<dbReference type="FunFam" id="2.30.38.10:FF:000001">
    <property type="entry name" value="Non-ribosomal peptide synthetase PvdI"/>
    <property type="match status" value="1"/>
</dbReference>
<evidence type="ECO:0000313" key="5">
    <source>
        <dbReference type="EMBL" id="SMC29988.1"/>
    </source>
</evidence>
<dbReference type="EMBL" id="FWXD01000060">
    <property type="protein sequence ID" value="SMC29988.1"/>
    <property type="molecule type" value="Genomic_DNA"/>
</dbReference>
<dbReference type="GO" id="GO:0043041">
    <property type="term" value="P:amino acid activation for nonribosomal peptide biosynthetic process"/>
    <property type="evidence" value="ECO:0007669"/>
    <property type="project" value="TreeGrafter"/>
</dbReference>
<keyword evidence="6" id="KW-1185">Reference proteome</keyword>
<dbReference type="CDD" id="cd08700">
    <property type="entry name" value="FMT_C_OzmH_like"/>
    <property type="match status" value="1"/>
</dbReference>
<dbReference type="InterPro" id="IPR000873">
    <property type="entry name" value="AMP-dep_synth/lig_dom"/>
</dbReference>